<keyword evidence="8" id="KW-1185">Reference proteome</keyword>
<dbReference type="Proteomes" id="UP000824321">
    <property type="component" value="Chromosome"/>
</dbReference>
<dbReference type="InterPro" id="IPR036388">
    <property type="entry name" value="WH-like_DNA-bd_sf"/>
</dbReference>
<keyword evidence="2" id="KW-0238">DNA-binding</keyword>
<proteinExistence type="predicted"/>
<dbReference type="InterPro" id="IPR001789">
    <property type="entry name" value="Sig_transdc_resp-reg_receiver"/>
</dbReference>
<dbReference type="PANTHER" id="PTHR44688:SF16">
    <property type="entry name" value="DNA-BINDING TRANSCRIPTIONAL ACTIVATOR DEVR_DOSR"/>
    <property type="match status" value="1"/>
</dbReference>
<comment type="caution">
    <text evidence="4">Lacks conserved residue(s) required for the propagation of feature annotation.</text>
</comment>
<dbReference type="Gene3D" id="1.10.10.10">
    <property type="entry name" value="Winged helix-like DNA-binding domain superfamily/Winged helix DNA-binding domain"/>
    <property type="match status" value="1"/>
</dbReference>
<feature type="domain" description="Response regulatory" evidence="6">
    <location>
        <begin position="6"/>
        <end position="118"/>
    </location>
</feature>
<dbReference type="InterPro" id="IPR016032">
    <property type="entry name" value="Sig_transdc_resp-reg_C-effctor"/>
</dbReference>
<dbReference type="PROSITE" id="PS50043">
    <property type="entry name" value="HTH_LUXR_2"/>
    <property type="match status" value="1"/>
</dbReference>
<dbReference type="PRINTS" id="PR00038">
    <property type="entry name" value="HTHLUXR"/>
</dbReference>
<organism evidence="7 8">
    <name type="scientific">Qipengyuania gelatinilytica</name>
    <dbReference type="NCBI Taxonomy" id="2867231"/>
    <lineage>
        <taxon>Bacteria</taxon>
        <taxon>Pseudomonadati</taxon>
        <taxon>Pseudomonadota</taxon>
        <taxon>Alphaproteobacteria</taxon>
        <taxon>Sphingomonadales</taxon>
        <taxon>Erythrobacteraceae</taxon>
        <taxon>Qipengyuania</taxon>
    </lineage>
</organism>
<protein>
    <submittedName>
        <fullName evidence="7">LuxR C-terminal-related transcriptional regulator</fullName>
    </submittedName>
</protein>
<dbReference type="RefSeq" id="WP_221430636.1">
    <property type="nucleotide sequence ID" value="NZ_CP081294.1"/>
</dbReference>
<gene>
    <name evidence="7" type="ORF">K3136_12545</name>
</gene>
<dbReference type="SUPFAM" id="SSF52172">
    <property type="entry name" value="CheY-like"/>
    <property type="match status" value="1"/>
</dbReference>
<dbReference type="SUPFAM" id="SSF46894">
    <property type="entry name" value="C-terminal effector domain of the bipartite response regulators"/>
    <property type="match status" value="1"/>
</dbReference>
<evidence type="ECO:0000259" key="5">
    <source>
        <dbReference type="PROSITE" id="PS50043"/>
    </source>
</evidence>
<keyword evidence="1" id="KW-0805">Transcription regulation</keyword>
<feature type="domain" description="HTH luxR-type" evidence="5">
    <location>
        <begin position="134"/>
        <end position="199"/>
    </location>
</feature>
<keyword evidence="3" id="KW-0804">Transcription</keyword>
<dbReference type="PANTHER" id="PTHR44688">
    <property type="entry name" value="DNA-BINDING TRANSCRIPTIONAL ACTIVATOR DEVR_DOSR"/>
    <property type="match status" value="1"/>
</dbReference>
<evidence type="ECO:0000256" key="1">
    <source>
        <dbReference type="ARBA" id="ARBA00023015"/>
    </source>
</evidence>
<evidence type="ECO:0000256" key="2">
    <source>
        <dbReference type="ARBA" id="ARBA00023125"/>
    </source>
</evidence>
<evidence type="ECO:0000313" key="8">
    <source>
        <dbReference type="Proteomes" id="UP000824321"/>
    </source>
</evidence>
<sequence>MEHKEKLHIVDGSSRSRAEQARFGFDHGYHCEVYADADELVHAAPSTGIVLARDGCEFGSVAAVIEKLNANGYWLPVVATGTDPNPKQVVAAIKKGALDFLRLPLKSSRLTRMVEEIRQEAAAYGESMRRMAQARVCLARLSPREREILELVVAGESNKEIAQELEISPRTVEVHRSSMMSKLGAHRAAEVVRLRLEARLGPTELLKAG</sequence>
<reference evidence="7 8" key="1">
    <citation type="submission" date="2021-08" db="EMBL/GenBank/DDBJ databases">
        <title>Comparative Genomics Analysis of the Genus Qipengyuania Reveals Extensive Genetic Diversity and Metabolic Versatility, Including the Description of Fifteen Novel Species.</title>
        <authorList>
            <person name="Liu Y."/>
        </authorList>
    </citation>
    <scope>NUCLEOTIDE SEQUENCE [LARGE SCALE GENOMIC DNA]</scope>
    <source>
        <strain evidence="7 8">1NDH1</strain>
    </source>
</reference>
<evidence type="ECO:0000259" key="6">
    <source>
        <dbReference type="PROSITE" id="PS50110"/>
    </source>
</evidence>
<dbReference type="Pfam" id="PF00196">
    <property type="entry name" value="GerE"/>
    <property type="match status" value="1"/>
</dbReference>
<dbReference type="SMART" id="SM00421">
    <property type="entry name" value="HTH_LUXR"/>
    <property type="match status" value="1"/>
</dbReference>
<dbReference type="CDD" id="cd06170">
    <property type="entry name" value="LuxR_C_like"/>
    <property type="match status" value="1"/>
</dbReference>
<dbReference type="EMBL" id="CP081294">
    <property type="protein sequence ID" value="QZD94893.1"/>
    <property type="molecule type" value="Genomic_DNA"/>
</dbReference>
<dbReference type="PROSITE" id="PS00622">
    <property type="entry name" value="HTH_LUXR_1"/>
    <property type="match status" value="1"/>
</dbReference>
<evidence type="ECO:0000256" key="3">
    <source>
        <dbReference type="ARBA" id="ARBA00023163"/>
    </source>
</evidence>
<evidence type="ECO:0000256" key="4">
    <source>
        <dbReference type="PROSITE-ProRule" id="PRU00169"/>
    </source>
</evidence>
<dbReference type="PROSITE" id="PS50110">
    <property type="entry name" value="RESPONSE_REGULATORY"/>
    <property type="match status" value="1"/>
</dbReference>
<dbReference type="InterPro" id="IPR011006">
    <property type="entry name" value="CheY-like_superfamily"/>
</dbReference>
<accession>A0ABX9A6K7</accession>
<evidence type="ECO:0000313" key="7">
    <source>
        <dbReference type="EMBL" id="QZD94893.1"/>
    </source>
</evidence>
<dbReference type="InterPro" id="IPR000792">
    <property type="entry name" value="Tscrpt_reg_LuxR_C"/>
</dbReference>
<name>A0ABX9A6K7_9SPHN</name>
<dbReference type="Gene3D" id="3.40.50.2300">
    <property type="match status" value="1"/>
</dbReference>